<dbReference type="PANTHER" id="PTHR43685:SF3">
    <property type="entry name" value="SLR2126 PROTEIN"/>
    <property type="match status" value="1"/>
</dbReference>
<dbReference type="InterPro" id="IPR050834">
    <property type="entry name" value="Glycosyltransf_2"/>
</dbReference>
<name>A0ABW0K0C8_9BACL</name>
<dbReference type="RefSeq" id="WP_270880455.1">
    <property type="nucleotide sequence ID" value="NZ_JAQFVF010000033.1"/>
</dbReference>
<accession>A0ABW0K0C8</accession>
<protein>
    <submittedName>
        <fullName evidence="2">Glycosyltransferase family 2 protein</fullName>
    </submittedName>
</protein>
<comment type="caution">
    <text evidence="2">The sequence shown here is derived from an EMBL/GenBank/DDBJ whole genome shotgun (WGS) entry which is preliminary data.</text>
</comment>
<reference evidence="3" key="1">
    <citation type="journal article" date="2019" name="Int. J. Syst. Evol. Microbiol.">
        <title>The Global Catalogue of Microorganisms (GCM) 10K type strain sequencing project: providing services to taxonomists for standard genome sequencing and annotation.</title>
        <authorList>
            <consortium name="The Broad Institute Genomics Platform"/>
            <consortium name="The Broad Institute Genome Sequencing Center for Infectious Disease"/>
            <person name="Wu L."/>
            <person name="Ma J."/>
        </authorList>
    </citation>
    <scope>NUCLEOTIDE SEQUENCE [LARGE SCALE GENOMIC DNA]</scope>
    <source>
        <strain evidence="3">KACC 11904</strain>
    </source>
</reference>
<dbReference type="EMBL" id="JBHSMJ010000004">
    <property type="protein sequence ID" value="MFC5446850.1"/>
    <property type="molecule type" value="Genomic_DNA"/>
</dbReference>
<evidence type="ECO:0000313" key="2">
    <source>
        <dbReference type="EMBL" id="MFC5446850.1"/>
    </source>
</evidence>
<feature type="domain" description="Glycosyltransferase 2-like" evidence="1">
    <location>
        <begin position="6"/>
        <end position="113"/>
    </location>
</feature>
<dbReference type="Gene3D" id="3.90.550.10">
    <property type="entry name" value="Spore Coat Polysaccharide Biosynthesis Protein SpsA, Chain A"/>
    <property type="match status" value="2"/>
</dbReference>
<dbReference type="InterPro" id="IPR029044">
    <property type="entry name" value="Nucleotide-diphossugar_trans"/>
</dbReference>
<organism evidence="2 3">
    <name type="scientific">Paenibacillus aestuarii</name>
    <dbReference type="NCBI Taxonomy" id="516965"/>
    <lineage>
        <taxon>Bacteria</taxon>
        <taxon>Bacillati</taxon>
        <taxon>Bacillota</taxon>
        <taxon>Bacilli</taxon>
        <taxon>Bacillales</taxon>
        <taxon>Paenibacillaceae</taxon>
        <taxon>Paenibacillus</taxon>
    </lineage>
</organism>
<dbReference type="CDD" id="cd04186">
    <property type="entry name" value="GT_2_like_c"/>
    <property type="match status" value="1"/>
</dbReference>
<dbReference type="Proteomes" id="UP001596044">
    <property type="component" value="Unassembled WGS sequence"/>
</dbReference>
<gene>
    <name evidence="2" type="ORF">ACFPOG_01125</name>
</gene>
<dbReference type="PANTHER" id="PTHR43685">
    <property type="entry name" value="GLYCOSYLTRANSFERASE"/>
    <property type="match status" value="1"/>
</dbReference>
<sequence>MDNIDIVIVIYNSEKWITDCLISISKLNYSKNKLNLIFVDNNSKDNSAKIVNEYSGKDEFGSFKYIGLKENLGFGTANNIGVQQGNSPFVFLLNIDTKITEDCLSKLQAVIAKSDWNTAAWELRQFPYEHPKAYDPITLETSWCSAAALVVRRELFIEVGMFDSNIFMYCEDVDLSWKLRANGYKLLYVPQCVVYHFSYSLPDEVKPNQLYNATFNNLMLRYKYGGIGDVLRGYFLFFTLFLRKSINTRNHYRRLICNLILSLPKGYKFRKSRYKSLTKLNFHPKFEIWDFEKTRKGSFYKNEIIDKNPLVSILVRTVGRPNVLRNTLCSIRNQTYSNIEVIIVEDGMPISEQMIIDEFKDLQIKYLATREKKGRCVTANLALEMASGEFLNFLDDDDFFFADHIEVLVQGIVNNPIYHAAYSIAFEAPTKILSGERHFSSEDYYINFNTPFNYLKLVENNFLPIQTVLFSRTLYQKYGGMDTSLVVLEDWDLWLRYSSEKEFYYVEKVTSIYTVPYNSYDYINRTKLLEDARQNLLEKHKNTRVSVPIQSILEKSKRFKFNFLEIIKNEIKENKFIKIKYRIKQKMLVVFAKK</sequence>
<feature type="domain" description="Glycosyltransferase 2-like" evidence="1">
    <location>
        <begin position="312"/>
        <end position="425"/>
    </location>
</feature>
<evidence type="ECO:0000313" key="3">
    <source>
        <dbReference type="Proteomes" id="UP001596044"/>
    </source>
</evidence>
<keyword evidence="3" id="KW-1185">Reference proteome</keyword>
<dbReference type="Pfam" id="PF00535">
    <property type="entry name" value="Glycos_transf_2"/>
    <property type="match status" value="2"/>
</dbReference>
<dbReference type="SUPFAM" id="SSF53448">
    <property type="entry name" value="Nucleotide-diphospho-sugar transferases"/>
    <property type="match status" value="2"/>
</dbReference>
<dbReference type="InterPro" id="IPR001173">
    <property type="entry name" value="Glyco_trans_2-like"/>
</dbReference>
<proteinExistence type="predicted"/>
<evidence type="ECO:0000259" key="1">
    <source>
        <dbReference type="Pfam" id="PF00535"/>
    </source>
</evidence>